<dbReference type="Proteomes" id="UP001154282">
    <property type="component" value="Unassembled WGS sequence"/>
</dbReference>
<evidence type="ECO:0000259" key="1">
    <source>
        <dbReference type="PROSITE" id="PS50878"/>
    </source>
</evidence>
<dbReference type="Pfam" id="PF00078">
    <property type="entry name" value="RVT_1"/>
    <property type="match status" value="1"/>
</dbReference>
<dbReference type="InterPro" id="IPR043502">
    <property type="entry name" value="DNA/RNA_pol_sf"/>
</dbReference>
<evidence type="ECO:0000313" key="2">
    <source>
        <dbReference type="EMBL" id="CAI0385094.1"/>
    </source>
</evidence>
<comment type="caution">
    <text evidence="2">The sequence shown here is derived from an EMBL/GenBank/DDBJ whole genome shotgun (WGS) entry which is preliminary data.</text>
</comment>
<accession>A0AAV0HIM5</accession>
<dbReference type="PROSITE" id="PS50878">
    <property type="entry name" value="RT_POL"/>
    <property type="match status" value="1"/>
</dbReference>
<organism evidence="2 3">
    <name type="scientific">Linum tenue</name>
    <dbReference type="NCBI Taxonomy" id="586396"/>
    <lineage>
        <taxon>Eukaryota</taxon>
        <taxon>Viridiplantae</taxon>
        <taxon>Streptophyta</taxon>
        <taxon>Embryophyta</taxon>
        <taxon>Tracheophyta</taxon>
        <taxon>Spermatophyta</taxon>
        <taxon>Magnoliopsida</taxon>
        <taxon>eudicotyledons</taxon>
        <taxon>Gunneridae</taxon>
        <taxon>Pentapetalae</taxon>
        <taxon>rosids</taxon>
        <taxon>fabids</taxon>
        <taxon>Malpighiales</taxon>
        <taxon>Linaceae</taxon>
        <taxon>Linum</taxon>
    </lineage>
</organism>
<dbReference type="EMBL" id="CAMGYJ010000002">
    <property type="protein sequence ID" value="CAI0385094.1"/>
    <property type="molecule type" value="Genomic_DNA"/>
</dbReference>
<feature type="domain" description="Reverse transcriptase" evidence="1">
    <location>
        <begin position="1"/>
        <end position="184"/>
    </location>
</feature>
<dbReference type="InterPro" id="IPR000477">
    <property type="entry name" value="RT_dom"/>
</dbReference>
<reference evidence="2" key="1">
    <citation type="submission" date="2022-08" db="EMBL/GenBank/DDBJ databases">
        <authorList>
            <person name="Gutierrez-Valencia J."/>
        </authorList>
    </citation>
    <scope>NUCLEOTIDE SEQUENCE</scope>
</reference>
<sequence>MFKLDIEKAFDNVSWGCLFNVLTAVGFPQKWQEWIRGSVCSSTISTMINGEAKGFFPVEKGLRQGDPLSPGLFVLIMDVLSFFISKLRDDGKIKGFCMDESNGRGEVTHLLFADDTLIFCEASYEQVLNILGTLVCFQAVSGLQINLEKSTMFVVGDVPNPDFFASIFGCKWSSEPSKYLGFPLGAKVNSASTWDSIINKFEKRLEGWKARFLSLGGRLVLNNSVLNGQPNYYFTLFRAPCSVLNRIERIQRRFIWCGTDDSKRGALVRWDLCRARKTDGGLGVRDLKSCNRALLCKWLWKFGVERGKWWRELILVKFPSSSSEWESKRCRSGFGMSAWANITKGYDTFWRVARVDPGGGAWVSFWDDCWVSNRPLAITFPRVAAAASERSAWISDIAEFQGLSGSQIRKKLSLFLICTGTCRTFCSRGCRSSRLIQFGGNVSRRRSMHSCGLSRTKESSPLIIFRKEECHWRIDAACALKTRNPLITCWRDVISRDVFGTR</sequence>
<proteinExistence type="predicted"/>
<gene>
    <name evidence="2" type="ORF">LITE_LOCUS4652</name>
</gene>
<dbReference type="CDD" id="cd01650">
    <property type="entry name" value="RT_nLTR_like"/>
    <property type="match status" value="1"/>
</dbReference>
<dbReference type="SUPFAM" id="SSF56672">
    <property type="entry name" value="DNA/RNA polymerases"/>
    <property type="match status" value="1"/>
</dbReference>
<name>A0AAV0HIM5_9ROSI</name>
<keyword evidence="3" id="KW-1185">Reference proteome</keyword>
<evidence type="ECO:0000313" key="3">
    <source>
        <dbReference type="Proteomes" id="UP001154282"/>
    </source>
</evidence>
<dbReference type="PANTHER" id="PTHR33116">
    <property type="entry name" value="REVERSE TRANSCRIPTASE ZINC-BINDING DOMAIN-CONTAINING PROTEIN-RELATED-RELATED"/>
    <property type="match status" value="1"/>
</dbReference>
<dbReference type="AlphaFoldDB" id="A0AAV0HIM5"/>
<dbReference type="PANTHER" id="PTHR33116:SF78">
    <property type="entry name" value="OS12G0587133 PROTEIN"/>
    <property type="match status" value="1"/>
</dbReference>
<protein>
    <recommendedName>
        <fullName evidence="1">Reverse transcriptase domain-containing protein</fullName>
    </recommendedName>
</protein>